<dbReference type="Proteomes" id="UP000018296">
    <property type="component" value="Unassembled WGS sequence"/>
</dbReference>
<protein>
    <submittedName>
        <fullName evidence="2">Uncharacterized protein</fullName>
    </submittedName>
</protein>
<feature type="compositionally biased region" description="Basic and acidic residues" evidence="1">
    <location>
        <begin position="1"/>
        <end position="14"/>
    </location>
</feature>
<proteinExistence type="predicted"/>
<evidence type="ECO:0000313" key="2">
    <source>
        <dbReference type="EMBL" id="EST11993.1"/>
    </source>
</evidence>
<keyword evidence="3" id="KW-1185">Reference proteome</keyword>
<gene>
    <name evidence="2" type="ORF">P343_09860</name>
</gene>
<evidence type="ECO:0000256" key="1">
    <source>
        <dbReference type="SAM" id="MobiDB-lite"/>
    </source>
</evidence>
<dbReference type="EMBL" id="AWTC01000008">
    <property type="protein sequence ID" value="EST11993.1"/>
    <property type="molecule type" value="Genomic_DNA"/>
</dbReference>
<name>V6IX92_9BACL</name>
<comment type="caution">
    <text evidence="2">The sequence shown here is derived from an EMBL/GenBank/DDBJ whole genome shotgun (WGS) entry which is preliminary data.</text>
</comment>
<feature type="region of interest" description="Disordered" evidence="1">
    <location>
        <begin position="1"/>
        <end position="28"/>
    </location>
</feature>
<evidence type="ECO:0000313" key="3">
    <source>
        <dbReference type="Proteomes" id="UP000018296"/>
    </source>
</evidence>
<accession>V6IX92</accession>
<organism evidence="2 3">
    <name type="scientific">Sporolactobacillus laevolacticus DSM 442</name>
    <dbReference type="NCBI Taxonomy" id="1395513"/>
    <lineage>
        <taxon>Bacteria</taxon>
        <taxon>Bacillati</taxon>
        <taxon>Bacillota</taxon>
        <taxon>Bacilli</taxon>
        <taxon>Bacillales</taxon>
        <taxon>Sporolactobacillaceae</taxon>
        <taxon>Sporolactobacillus</taxon>
    </lineage>
</organism>
<sequence>MKPLEADRSRKASHEGFSSGAGNGWQRRHPDLFIHRNRRADMGLECFFSFQVLVTNATADLRKGDFFFAGF</sequence>
<dbReference type="AlphaFoldDB" id="V6IX92"/>
<reference evidence="2 3" key="1">
    <citation type="journal article" date="2013" name="Genome Announc.">
        <title>Genome Sequence of Sporolactobacillus laevolacticus DSM442, an Efficient Polymer-Grade D-Lactate Producer from Agricultural Waste Cottonseed as a Nitrogen Source.</title>
        <authorList>
            <person name="Wang H."/>
            <person name="Wang L."/>
            <person name="Ju J."/>
            <person name="Yu B."/>
            <person name="Ma Y."/>
        </authorList>
    </citation>
    <scope>NUCLEOTIDE SEQUENCE [LARGE SCALE GENOMIC DNA]</scope>
    <source>
        <strain evidence="2 3">DSM 442</strain>
    </source>
</reference>